<gene>
    <name evidence="1" type="ORF">LPJ66_010319</name>
</gene>
<name>A0ACC1I1I9_9FUNG</name>
<sequence>MSSPMLSLGTAASTPTDHGMPTQRYQMISQKMMSLSHVSNSSNNTTSTPRSQLRKSILNPQFSPVSPSTGVRQEQHQHQNQRAPLLMLQSSRLCSSPKSPLRPVSVHQHSLVSATPSAQLPMRPLLSQRPPVPRESCVDLLTQAHHLSTPIPIQQQQHQQPIQSQVSTKRARRDGVAVAELRVAVSHTLSEYRLWWHCLNDNSHAMIHIHRPPASLRIHVYAAQAVMAPHLFSASGEVAELLAHDASASASALAAGQPLTVLLSLAVCAASVPRVAKQIADRLTMLETAETTEPLTVKIYQPWRMQGQGQGAHVSILTSRFHIE</sequence>
<dbReference type="Proteomes" id="UP001150581">
    <property type="component" value="Unassembled WGS sequence"/>
</dbReference>
<reference evidence="1" key="1">
    <citation type="submission" date="2022-07" db="EMBL/GenBank/DDBJ databases">
        <title>Phylogenomic reconstructions and comparative analyses of Kickxellomycotina fungi.</title>
        <authorList>
            <person name="Reynolds N.K."/>
            <person name="Stajich J.E."/>
            <person name="Barry K."/>
            <person name="Grigoriev I.V."/>
            <person name="Crous P."/>
            <person name="Smith M.E."/>
        </authorList>
    </citation>
    <scope>NUCLEOTIDE SEQUENCE</scope>
    <source>
        <strain evidence="1">Benny 63K</strain>
    </source>
</reference>
<evidence type="ECO:0000313" key="1">
    <source>
        <dbReference type="EMBL" id="KAJ1885045.1"/>
    </source>
</evidence>
<accession>A0ACC1I1I9</accession>
<keyword evidence="2" id="KW-1185">Reference proteome</keyword>
<proteinExistence type="predicted"/>
<dbReference type="EMBL" id="JANBPG010002655">
    <property type="protein sequence ID" value="KAJ1885045.1"/>
    <property type="molecule type" value="Genomic_DNA"/>
</dbReference>
<organism evidence="1 2">
    <name type="scientific">Kickxella alabastrina</name>
    <dbReference type="NCBI Taxonomy" id="61397"/>
    <lineage>
        <taxon>Eukaryota</taxon>
        <taxon>Fungi</taxon>
        <taxon>Fungi incertae sedis</taxon>
        <taxon>Zoopagomycota</taxon>
        <taxon>Kickxellomycotina</taxon>
        <taxon>Kickxellomycetes</taxon>
        <taxon>Kickxellales</taxon>
        <taxon>Kickxellaceae</taxon>
        <taxon>Kickxella</taxon>
    </lineage>
</organism>
<evidence type="ECO:0000313" key="2">
    <source>
        <dbReference type="Proteomes" id="UP001150581"/>
    </source>
</evidence>
<comment type="caution">
    <text evidence="1">The sequence shown here is derived from an EMBL/GenBank/DDBJ whole genome shotgun (WGS) entry which is preliminary data.</text>
</comment>
<protein>
    <submittedName>
        <fullName evidence="1">Uncharacterized protein</fullName>
    </submittedName>
</protein>